<dbReference type="InterPro" id="IPR036291">
    <property type="entry name" value="NAD(P)-bd_dom_sf"/>
</dbReference>
<dbReference type="EMBL" id="BMNT01000037">
    <property type="protein sequence ID" value="GGL08202.1"/>
    <property type="molecule type" value="Genomic_DNA"/>
</dbReference>
<evidence type="ECO:0000313" key="2">
    <source>
        <dbReference type="EMBL" id="GGL08202.1"/>
    </source>
</evidence>
<feature type="domain" description="NAD(P)-binding" evidence="1">
    <location>
        <begin position="8"/>
        <end position="209"/>
    </location>
</feature>
<sequence>MSGIIIFGAGGRAGRAVTAEARARGHQVTAVVRDPARHPGLTTDGLTLTRGDVTDVHAISTLAPGHAAAVHVVSPFSGPAQGFADLDPEFFTKAADALLTGLATAGVPRLVAIGLFANLLDDHGRPIMDDPAAFPPEIRPFALAHTAGLDRLRAAGHTAVDWVMLTPPAMLTLDTARTGRYMTGGERAPVAARLSYADLAVAVLDEIETPRHHRTRVSITGGPAGAPAEV</sequence>
<dbReference type="InterPro" id="IPR016040">
    <property type="entry name" value="NAD(P)-bd_dom"/>
</dbReference>
<comment type="caution">
    <text evidence="2">The sequence shown here is derived from an EMBL/GenBank/DDBJ whole genome shotgun (WGS) entry which is preliminary data.</text>
</comment>
<accession>A0A917VQM7</accession>
<keyword evidence="3" id="KW-1185">Reference proteome</keyword>
<name>A0A917VQM7_9ACTN</name>
<dbReference type="Pfam" id="PF13460">
    <property type="entry name" value="NAD_binding_10"/>
    <property type="match status" value="1"/>
</dbReference>
<evidence type="ECO:0000259" key="1">
    <source>
        <dbReference type="Pfam" id="PF13460"/>
    </source>
</evidence>
<dbReference type="Gene3D" id="3.40.50.720">
    <property type="entry name" value="NAD(P)-binding Rossmann-like Domain"/>
    <property type="match status" value="1"/>
</dbReference>
<dbReference type="PANTHER" id="PTHR43355:SF2">
    <property type="entry name" value="FLAVIN REDUCTASE (NADPH)"/>
    <property type="match status" value="1"/>
</dbReference>
<dbReference type="GO" id="GO:0016646">
    <property type="term" value="F:oxidoreductase activity, acting on the CH-NH group of donors, NAD or NADP as acceptor"/>
    <property type="evidence" value="ECO:0007669"/>
    <property type="project" value="TreeGrafter"/>
</dbReference>
<dbReference type="PANTHER" id="PTHR43355">
    <property type="entry name" value="FLAVIN REDUCTASE (NADPH)"/>
    <property type="match status" value="1"/>
</dbReference>
<evidence type="ECO:0000313" key="3">
    <source>
        <dbReference type="Proteomes" id="UP000645217"/>
    </source>
</evidence>
<dbReference type="RefSeq" id="WP_189166224.1">
    <property type="nucleotide sequence ID" value="NZ_BMNT01000037.1"/>
</dbReference>
<dbReference type="SUPFAM" id="SSF51735">
    <property type="entry name" value="NAD(P)-binding Rossmann-fold domains"/>
    <property type="match status" value="1"/>
</dbReference>
<dbReference type="AlphaFoldDB" id="A0A917VQM7"/>
<proteinExistence type="predicted"/>
<gene>
    <name evidence="2" type="ORF">GCM10007964_58030</name>
</gene>
<organism evidence="2 3">
    <name type="scientific">Sphaerisporangium melleum</name>
    <dbReference type="NCBI Taxonomy" id="321316"/>
    <lineage>
        <taxon>Bacteria</taxon>
        <taxon>Bacillati</taxon>
        <taxon>Actinomycetota</taxon>
        <taxon>Actinomycetes</taxon>
        <taxon>Streptosporangiales</taxon>
        <taxon>Streptosporangiaceae</taxon>
        <taxon>Sphaerisporangium</taxon>
    </lineage>
</organism>
<protein>
    <recommendedName>
        <fullName evidence="1">NAD(P)-binding domain-containing protein</fullName>
    </recommendedName>
</protein>
<dbReference type="InterPro" id="IPR051606">
    <property type="entry name" value="Polyketide_Oxido-like"/>
</dbReference>
<reference evidence="2" key="2">
    <citation type="submission" date="2020-09" db="EMBL/GenBank/DDBJ databases">
        <authorList>
            <person name="Sun Q."/>
            <person name="Ohkuma M."/>
        </authorList>
    </citation>
    <scope>NUCLEOTIDE SEQUENCE</scope>
    <source>
        <strain evidence="2">JCM 13064</strain>
    </source>
</reference>
<reference evidence="2" key="1">
    <citation type="journal article" date="2014" name="Int. J. Syst. Evol. Microbiol.">
        <title>Complete genome sequence of Corynebacterium casei LMG S-19264T (=DSM 44701T), isolated from a smear-ripened cheese.</title>
        <authorList>
            <consortium name="US DOE Joint Genome Institute (JGI-PGF)"/>
            <person name="Walter F."/>
            <person name="Albersmeier A."/>
            <person name="Kalinowski J."/>
            <person name="Ruckert C."/>
        </authorList>
    </citation>
    <scope>NUCLEOTIDE SEQUENCE</scope>
    <source>
        <strain evidence="2">JCM 13064</strain>
    </source>
</reference>
<dbReference type="Proteomes" id="UP000645217">
    <property type="component" value="Unassembled WGS sequence"/>
</dbReference>